<dbReference type="EMBL" id="JADGJH010000303">
    <property type="protein sequence ID" value="KAJ3131286.1"/>
    <property type="molecule type" value="Genomic_DNA"/>
</dbReference>
<feature type="region of interest" description="Disordered" evidence="1">
    <location>
        <begin position="965"/>
        <end position="988"/>
    </location>
</feature>
<feature type="region of interest" description="Disordered" evidence="1">
    <location>
        <begin position="158"/>
        <end position="191"/>
    </location>
</feature>
<evidence type="ECO:0000313" key="2">
    <source>
        <dbReference type="EMBL" id="KAJ3131286.1"/>
    </source>
</evidence>
<feature type="region of interest" description="Disordered" evidence="1">
    <location>
        <begin position="1199"/>
        <end position="1228"/>
    </location>
</feature>
<dbReference type="Proteomes" id="UP001211907">
    <property type="component" value="Unassembled WGS sequence"/>
</dbReference>
<feature type="region of interest" description="Disordered" evidence="1">
    <location>
        <begin position="532"/>
        <end position="573"/>
    </location>
</feature>
<name>A0AAD5T7P1_9FUNG</name>
<sequence>MGPAKLKEFGLDPEKIGPKIELLKTKLKRKSMASANCQKTRRIIIHDDISDIEMESASPVIKLFELARRKYEQNEITETKIVLHELVKIIGMTSLSTSPINSVDDLDTINEIKGKSQVELEKTELLLINYIKKLGGDIDEVLKQLSIRKIKVQKKSLPTSNSLKSENSLELPTRRRPSAARPSRESDYPVGTEFSDFGSDCGQEITQQIMETNQEIVTVIPTEFEHAIQKMEIENEDSKGINSLPPAESVIAAQAVDENMSQIFEDIQNTNETRPELMVNINYSDFVILENIEDIDNEHYESSMIYRDKINASIEDFTENEIFNGAEMEMVEPENIEECLSKIGSKENIASSKSFNQSFFPETPFSLLGHQDLRDENKSYDSSTLLKYESKFDFMQEDKPLQIEKPLIEKNLIKDKFVETQEEFNLSDSQNFSKPNHESLMSLKYESDFELPQELKSQQIDETLVEEENTFELNTEYSQGLLNYESSTYLKYESDFEFSNEVLSQQVDAPLIEEENLIETLTSVEFEFPLPTDIKNTSGHESNSSSNAELEQISNAEVPLEEEEDWASESKITNSTTQSALISVDINLEKIERTSENSSSQISTKQALDKSEILSESHDNFEDQPGFAEPLHYVSNNNFQDKADTKIDSDSQELPTISRFEIQMQHNYSNEIDFSNIVNFIQPDLNLQLIGDSNDISVDFSQDTHATADIEMESPEQVARAQSIEDSSVIFGSPLESKIIKDANSVQILNGNASQSAGALESSIVEVSTQDLSFQKKSSLKNSLNDLGFKKSVTFSEKNLVNPTNTESQNFQLFYNERFEAPKQNVQNVSNSSQFGSLDYADEIEISNDINHESQQSDNEYSEKLELNYETDAADLNKSTDKINIDQLDLDLKAQQNQNVISNPAEIETSLKSNNFCSELDEKLDDGLSGKKESKLSSLEFEDFNYEDTLFSNSAVDIQYSNESLNYGDDFEESGESQPNHQHDDPESKKDELLGYLIDEKKSESDLTLAPTAQNAIKVKPSLLKSATEITILKSDPELSFADEKLKASKQSLVHHSVSILRNLDQAYTSNQSLQSKSINGSTLQINGRTISISSDGSDSLFRASVASGDKNLLMKAIVRRASFQNSSGPEISITKRKSIQFQAPANIEFEDLNDGVYQRPSKAILSRKQSARSPLALMVSREADFENDEKADQKIIDSSQNESAAENYFEPKTSQTHTSSTSSLNIPSHIKSIPGFSSMRSSTHKLKSKDDENVGFINSSSEPEYSKQIKKSEINMTALLVSLLSLDSKRENGDGIDDNIDSERIVSIDDPPTKFSFQNQVVGNSASPRESILSRTSKIENYTPMQLSKVSSDHTMTVLEQAMSDVYKDEETHPEVSSNDCNIAPVIEGSDDMKNLMQSLMRLNEYQSASIASGKNNQEWELTADDQLQLHDSYSSLKQNTSMSVKNGFDSLEIKDTGIISTELKPNENGSTTSATEIKQLQSEKNELKFKTPSLDGSNIETTNISSNTRTSNILAPILDGLEADTILDKPPRSILEQALHDVSQPTRAKSESENPGVSTFSNKNEENATNMEILMQSLMKLNDSRKSSLNSQPEECKNELNLPLTRQYAELYSENAKKILFDEMQNIDTDNSDGIVNAGSLDLQSSSPKIYSQIESELDLQYLQMSKLDLKNEKGVELSVCFFLFESKL</sequence>
<feature type="compositionally biased region" description="Polar residues" evidence="1">
    <location>
        <begin position="1545"/>
        <end position="1570"/>
    </location>
</feature>
<keyword evidence="3" id="KW-1185">Reference proteome</keyword>
<accession>A0AAD5T7P1</accession>
<feature type="compositionally biased region" description="Polar residues" evidence="1">
    <location>
        <begin position="534"/>
        <end position="555"/>
    </location>
</feature>
<evidence type="ECO:0000256" key="1">
    <source>
        <dbReference type="SAM" id="MobiDB-lite"/>
    </source>
</evidence>
<organism evidence="2 3">
    <name type="scientific">Physocladia obscura</name>
    <dbReference type="NCBI Taxonomy" id="109957"/>
    <lineage>
        <taxon>Eukaryota</taxon>
        <taxon>Fungi</taxon>
        <taxon>Fungi incertae sedis</taxon>
        <taxon>Chytridiomycota</taxon>
        <taxon>Chytridiomycota incertae sedis</taxon>
        <taxon>Chytridiomycetes</taxon>
        <taxon>Chytridiales</taxon>
        <taxon>Chytriomycetaceae</taxon>
        <taxon>Physocladia</taxon>
    </lineage>
</organism>
<reference evidence="2" key="1">
    <citation type="submission" date="2020-05" db="EMBL/GenBank/DDBJ databases">
        <title>Phylogenomic resolution of chytrid fungi.</title>
        <authorList>
            <person name="Stajich J.E."/>
            <person name="Amses K."/>
            <person name="Simmons R."/>
            <person name="Seto K."/>
            <person name="Myers J."/>
            <person name="Bonds A."/>
            <person name="Quandt C.A."/>
            <person name="Barry K."/>
            <person name="Liu P."/>
            <person name="Grigoriev I."/>
            <person name="Longcore J.E."/>
            <person name="James T.Y."/>
        </authorList>
    </citation>
    <scope>NUCLEOTIDE SEQUENCE</scope>
    <source>
        <strain evidence="2">JEL0513</strain>
    </source>
</reference>
<comment type="caution">
    <text evidence="2">The sequence shown here is derived from an EMBL/GenBank/DDBJ whole genome shotgun (WGS) entry which is preliminary data.</text>
</comment>
<proteinExistence type="predicted"/>
<feature type="compositionally biased region" description="Low complexity" evidence="1">
    <location>
        <begin position="160"/>
        <end position="171"/>
    </location>
</feature>
<protein>
    <submittedName>
        <fullName evidence="2">Uncharacterized protein</fullName>
    </submittedName>
</protein>
<evidence type="ECO:0000313" key="3">
    <source>
        <dbReference type="Proteomes" id="UP001211907"/>
    </source>
</evidence>
<feature type="region of interest" description="Disordered" evidence="1">
    <location>
        <begin position="1543"/>
        <end position="1570"/>
    </location>
</feature>
<feature type="compositionally biased region" description="Low complexity" evidence="1">
    <location>
        <begin position="1214"/>
        <end position="1224"/>
    </location>
</feature>
<gene>
    <name evidence="2" type="ORF">HK100_006538</name>
</gene>